<name>A0ABV6HN93_9SPHI</name>
<evidence type="ECO:0000313" key="6">
    <source>
        <dbReference type="Proteomes" id="UP001589774"/>
    </source>
</evidence>
<dbReference type="RefSeq" id="WP_013667744.1">
    <property type="nucleotide sequence ID" value="NZ_JBHLWO010000002.1"/>
</dbReference>
<dbReference type="Pfam" id="PF02311">
    <property type="entry name" value="AraC_binding"/>
    <property type="match status" value="1"/>
</dbReference>
<organism evidence="5 6">
    <name type="scientific">Olivibacter oleidegradans</name>
    <dbReference type="NCBI Taxonomy" id="760123"/>
    <lineage>
        <taxon>Bacteria</taxon>
        <taxon>Pseudomonadati</taxon>
        <taxon>Bacteroidota</taxon>
        <taxon>Sphingobacteriia</taxon>
        <taxon>Sphingobacteriales</taxon>
        <taxon>Sphingobacteriaceae</taxon>
        <taxon>Olivibacter</taxon>
    </lineage>
</organism>
<keyword evidence="2" id="KW-0238">DNA-binding</keyword>
<dbReference type="SUPFAM" id="SSF51215">
    <property type="entry name" value="Regulatory protein AraC"/>
    <property type="match status" value="1"/>
</dbReference>
<evidence type="ECO:0000259" key="4">
    <source>
        <dbReference type="PROSITE" id="PS01124"/>
    </source>
</evidence>
<evidence type="ECO:0000256" key="1">
    <source>
        <dbReference type="ARBA" id="ARBA00023015"/>
    </source>
</evidence>
<dbReference type="InterPro" id="IPR003313">
    <property type="entry name" value="AraC-bd"/>
</dbReference>
<dbReference type="SMART" id="SM00342">
    <property type="entry name" value="HTH_ARAC"/>
    <property type="match status" value="1"/>
</dbReference>
<dbReference type="InterPro" id="IPR018060">
    <property type="entry name" value="HTH_AraC"/>
</dbReference>
<accession>A0ABV6HN93</accession>
<keyword evidence="3" id="KW-0804">Transcription</keyword>
<dbReference type="EMBL" id="JBHLWO010000002">
    <property type="protein sequence ID" value="MFC0320371.1"/>
    <property type="molecule type" value="Genomic_DNA"/>
</dbReference>
<dbReference type="InterPro" id="IPR020449">
    <property type="entry name" value="Tscrpt_reg_AraC-type_HTH"/>
</dbReference>
<dbReference type="Proteomes" id="UP001589774">
    <property type="component" value="Unassembled WGS sequence"/>
</dbReference>
<dbReference type="Pfam" id="PF12833">
    <property type="entry name" value="HTH_18"/>
    <property type="match status" value="1"/>
</dbReference>
<dbReference type="InterPro" id="IPR014710">
    <property type="entry name" value="RmlC-like_jellyroll"/>
</dbReference>
<dbReference type="PROSITE" id="PS01124">
    <property type="entry name" value="HTH_ARAC_FAMILY_2"/>
    <property type="match status" value="1"/>
</dbReference>
<evidence type="ECO:0000256" key="3">
    <source>
        <dbReference type="ARBA" id="ARBA00023163"/>
    </source>
</evidence>
<keyword evidence="1" id="KW-0805">Transcription regulation</keyword>
<dbReference type="InterPro" id="IPR037923">
    <property type="entry name" value="HTH-like"/>
</dbReference>
<dbReference type="InterPro" id="IPR009057">
    <property type="entry name" value="Homeodomain-like_sf"/>
</dbReference>
<proteinExistence type="predicted"/>
<evidence type="ECO:0000256" key="2">
    <source>
        <dbReference type="ARBA" id="ARBA00023125"/>
    </source>
</evidence>
<sequence length="285" mass="32978">MKAFPVYDIIGLGVTQNDVLVKPFAPYILEHQKLLVPHRHAFFHVGYFRQGQGIHTIDFEQFQVKPFQIYFMVPGQVHHWNFEGEIEGYVLNFSTSFFQSFLMRSDYLNDFTFFNGIAKDSVLDIPLSLQGKIEKIFEEMISLRETINPMNLDALRVKALELFLCIGASHIGKSHGSSLVNQTVIRNFQRLIDQNFQTLRLPKEYAALLYVTPNYLNALCSDMLGISAGELIRNRIVLEAKRLLVNLELPISAIAYELNFNDPSYFTKFFKKYVGLTPEEFRKQF</sequence>
<feature type="domain" description="HTH araC/xylS-type" evidence="4">
    <location>
        <begin position="186"/>
        <end position="284"/>
    </location>
</feature>
<dbReference type="PANTHER" id="PTHR43280:SF32">
    <property type="entry name" value="TRANSCRIPTIONAL REGULATORY PROTEIN"/>
    <property type="match status" value="1"/>
</dbReference>
<reference evidence="5 6" key="1">
    <citation type="submission" date="2024-09" db="EMBL/GenBank/DDBJ databases">
        <authorList>
            <person name="Sun Q."/>
            <person name="Mori K."/>
        </authorList>
    </citation>
    <scope>NUCLEOTIDE SEQUENCE [LARGE SCALE GENOMIC DNA]</scope>
    <source>
        <strain evidence="5 6">CCM 7765</strain>
    </source>
</reference>
<dbReference type="SUPFAM" id="SSF46689">
    <property type="entry name" value="Homeodomain-like"/>
    <property type="match status" value="1"/>
</dbReference>
<dbReference type="Gene3D" id="1.10.10.60">
    <property type="entry name" value="Homeodomain-like"/>
    <property type="match status" value="1"/>
</dbReference>
<dbReference type="PRINTS" id="PR00032">
    <property type="entry name" value="HTHARAC"/>
</dbReference>
<evidence type="ECO:0000313" key="5">
    <source>
        <dbReference type="EMBL" id="MFC0320371.1"/>
    </source>
</evidence>
<comment type="caution">
    <text evidence="5">The sequence shown here is derived from an EMBL/GenBank/DDBJ whole genome shotgun (WGS) entry which is preliminary data.</text>
</comment>
<dbReference type="Gene3D" id="2.60.120.10">
    <property type="entry name" value="Jelly Rolls"/>
    <property type="match status" value="1"/>
</dbReference>
<keyword evidence="6" id="KW-1185">Reference proteome</keyword>
<protein>
    <submittedName>
        <fullName evidence="5">Helix-turn-helix domain-containing protein</fullName>
    </submittedName>
</protein>
<dbReference type="PANTHER" id="PTHR43280">
    <property type="entry name" value="ARAC-FAMILY TRANSCRIPTIONAL REGULATOR"/>
    <property type="match status" value="1"/>
</dbReference>
<gene>
    <name evidence="5" type="ORF">ACFFI0_18735</name>
</gene>